<dbReference type="AlphaFoldDB" id="A0A9X1IJ15"/>
<dbReference type="InterPro" id="IPR051161">
    <property type="entry name" value="Mannose-6P_isomerase_type2"/>
</dbReference>
<name>A0A9X1IJ15_9PROT</name>
<accession>A0A9X1IJ15</accession>
<dbReference type="Gene3D" id="3.90.550.10">
    <property type="entry name" value="Spore Coat Polysaccharide Biosynthesis Protein SpsA, Chain A"/>
    <property type="match status" value="1"/>
</dbReference>
<dbReference type="PANTHER" id="PTHR46390">
    <property type="entry name" value="MANNOSE-1-PHOSPHATE GUANYLYLTRANSFERASE"/>
    <property type="match status" value="1"/>
</dbReference>
<dbReference type="GO" id="GO:0009298">
    <property type="term" value="P:GDP-mannose biosynthetic process"/>
    <property type="evidence" value="ECO:0007669"/>
    <property type="project" value="TreeGrafter"/>
</dbReference>
<dbReference type="Proteomes" id="UP001139311">
    <property type="component" value="Unassembled WGS sequence"/>
</dbReference>
<keyword evidence="3" id="KW-1185">Reference proteome</keyword>
<evidence type="ECO:0000313" key="2">
    <source>
        <dbReference type="EMBL" id="MCB4825555.1"/>
    </source>
</evidence>
<dbReference type="EMBL" id="JAJAQI010000123">
    <property type="protein sequence ID" value="MCB4825555.1"/>
    <property type="molecule type" value="Genomic_DNA"/>
</dbReference>
<dbReference type="InterPro" id="IPR005835">
    <property type="entry name" value="NTP_transferase_dom"/>
</dbReference>
<proteinExistence type="predicted"/>
<dbReference type="SUPFAM" id="SSF53448">
    <property type="entry name" value="Nucleotide-diphospho-sugar transferases"/>
    <property type="match status" value="1"/>
</dbReference>
<evidence type="ECO:0000313" key="3">
    <source>
        <dbReference type="Proteomes" id="UP001139311"/>
    </source>
</evidence>
<sequence length="44" mass="4921">MTITPVILCGGTGTRLWPLSREGYPKQFWPLVSARTMLQETAGR</sequence>
<organism evidence="2 3">
    <name type="scientific">Roseicella aerolata</name>
    <dbReference type="NCBI Taxonomy" id="2883479"/>
    <lineage>
        <taxon>Bacteria</taxon>
        <taxon>Pseudomonadati</taxon>
        <taxon>Pseudomonadota</taxon>
        <taxon>Alphaproteobacteria</taxon>
        <taxon>Acetobacterales</taxon>
        <taxon>Roseomonadaceae</taxon>
        <taxon>Roseicella</taxon>
    </lineage>
</organism>
<dbReference type="Pfam" id="PF00483">
    <property type="entry name" value="NTP_transferase"/>
    <property type="match status" value="1"/>
</dbReference>
<reference evidence="2" key="1">
    <citation type="submission" date="2021-10" db="EMBL/GenBank/DDBJ databases">
        <title>Roseicella aerolatum sp. nov., isolated from aerosols of e-waste dismantling site.</title>
        <authorList>
            <person name="Qin T."/>
        </authorList>
    </citation>
    <scope>NUCLEOTIDE SEQUENCE</scope>
    <source>
        <strain evidence="2">GB24</strain>
    </source>
</reference>
<feature type="domain" description="Nucleotidyl transferase" evidence="1">
    <location>
        <begin position="5"/>
        <end position="42"/>
    </location>
</feature>
<dbReference type="InterPro" id="IPR029044">
    <property type="entry name" value="Nucleotide-diphossugar_trans"/>
</dbReference>
<evidence type="ECO:0000259" key="1">
    <source>
        <dbReference type="Pfam" id="PF00483"/>
    </source>
</evidence>
<feature type="non-terminal residue" evidence="2">
    <location>
        <position position="44"/>
    </location>
</feature>
<comment type="caution">
    <text evidence="2">The sequence shown here is derived from an EMBL/GenBank/DDBJ whole genome shotgun (WGS) entry which is preliminary data.</text>
</comment>
<gene>
    <name evidence="2" type="ORF">LHA35_28020</name>
</gene>
<dbReference type="GO" id="GO:0004475">
    <property type="term" value="F:mannose-1-phosphate guanylyltransferase (GTP) activity"/>
    <property type="evidence" value="ECO:0007669"/>
    <property type="project" value="TreeGrafter"/>
</dbReference>
<dbReference type="PANTHER" id="PTHR46390:SF1">
    <property type="entry name" value="MANNOSE-1-PHOSPHATE GUANYLYLTRANSFERASE"/>
    <property type="match status" value="1"/>
</dbReference>
<protein>
    <recommendedName>
        <fullName evidence="1">Nucleotidyl transferase domain-containing protein</fullName>
    </recommendedName>
</protein>